<name>A0ACB6ZDK8_THEGA</name>
<protein>
    <submittedName>
        <fullName evidence="1">Uncharacterized protein</fullName>
    </submittedName>
</protein>
<evidence type="ECO:0000313" key="1">
    <source>
        <dbReference type="EMBL" id="KAF9647649.1"/>
    </source>
</evidence>
<comment type="caution">
    <text evidence="1">The sequence shown here is derived from an EMBL/GenBank/DDBJ whole genome shotgun (WGS) entry which is preliminary data.</text>
</comment>
<sequence length="657" mass="74020">MTAWVTPVSVLRVSARVELWSWATRSAPLSFARNSTISTPYAETIPMVALREYPVPKTQLDSSIFEVSEEDEYRSVAESFKHSIAATTPVATNSSGFSSSSLLQLVRQRDYVSANRVRTEMIQHHLPITPDHAFIWPAMSAANSSVDPAVRLKEFSEWLSLLPVADEGTKQRPMFGRLMHSLNNNPQADINLVMAFVRICVSKGYMVKIPDQMIPLVVRFAPPSVSLRFLEELRSSVVENFTLDKQMKRKIRFWCKTAMGEYLSIGLIEEATKAFQIGLEYGSSLPRVSSRWLGKAVTKDLDRFGLSEEAIAALKRPKTRLPYYKEPSRHPGLVSDIPSAFTPLGFDTDPSDPKALLSRVWDNTLSVKPSDPLDVARFLEIFDPQPITIQFLSTRNQRKPVRYRGQWILGEMLYYARRKEWRELIGAFDTYFFQAGVPANIDKYKSRGRVTALNVQQRLFPSPYHTSLVWMATVEILQGGRSVSMLFKELVKQAKASKTRKYAEVGPSLVSASTEMFDAGHFSPFLVATYRKRRYKHLVVTFGKMHRLGIEPGAEQLSLLAGAYAGMAQGHEAVRTLERIEDVLKEEDTDRSSRPHHDISRGVALYMPALRGFVSTQDTLGASLVEQRILDHGYVKGTSPYVDRMLVKLETPVGVAS</sequence>
<keyword evidence="2" id="KW-1185">Reference proteome</keyword>
<proteinExistence type="predicted"/>
<organism evidence="1 2">
    <name type="scientific">Thelephora ganbajun</name>
    <name type="common">Ganba fungus</name>
    <dbReference type="NCBI Taxonomy" id="370292"/>
    <lineage>
        <taxon>Eukaryota</taxon>
        <taxon>Fungi</taxon>
        <taxon>Dikarya</taxon>
        <taxon>Basidiomycota</taxon>
        <taxon>Agaricomycotina</taxon>
        <taxon>Agaricomycetes</taxon>
        <taxon>Thelephorales</taxon>
        <taxon>Thelephoraceae</taxon>
        <taxon>Thelephora</taxon>
    </lineage>
</organism>
<reference evidence="1" key="1">
    <citation type="submission" date="2019-10" db="EMBL/GenBank/DDBJ databases">
        <authorList>
            <consortium name="DOE Joint Genome Institute"/>
            <person name="Kuo A."/>
            <person name="Miyauchi S."/>
            <person name="Kiss E."/>
            <person name="Drula E."/>
            <person name="Kohler A."/>
            <person name="Sanchez-Garcia M."/>
            <person name="Andreopoulos B."/>
            <person name="Barry K.W."/>
            <person name="Bonito G."/>
            <person name="Buee M."/>
            <person name="Carver A."/>
            <person name="Chen C."/>
            <person name="Cichocki N."/>
            <person name="Clum A."/>
            <person name="Culley D."/>
            <person name="Crous P.W."/>
            <person name="Fauchery L."/>
            <person name="Girlanda M."/>
            <person name="Hayes R."/>
            <person name="Keri Z."/>
            <person name="Labutti K."/>
            <person name="Lipzen A."/>
            <person name="Lombard V."/>
            <person name="Magnuson J."/>
            <person name="Maillard F."/>
            <person name="Morin E."/>
            <person name="Murat C."/>
            <person name="Nolan M."/>
            <person name="Ohm R."/>
            <person name="Pangilinan J."/>
            <person name="Pereira M."/>
            <person name="Perotto S."/>
            <person name="Peter M."/>
            <person name="Riley R."/>
            <person name="Sitrit Y."/>
            <person name="Stielow B."/>
            <person name="Szollosi G."/>
            <person name="Zifcakova L."/>
            <person name="Stursova M."/>
            <person name="Spatafora J.W."/>
            <person name="Tedersoo L."/>
            <person name="Vaario L.-M."/>
            <person name="Yamada A."/>
            <person name="Yan M."/>
            <person name="Wang P."/>
            <person name="Xu J."/>
            <person name="Bruns T."/>
            <person name="Baldrian P."/>
            <person name="Vilgalys R."/>
            <person name="Henrissat B."/>
            <person name="Grigoriev I.V."/>
            <person name="Hibbett D."/>
            <person name="Nagy L.G."/>
            <person name="Martin F.M."/>
        </authorList>
    </citation>
    <scope>NUCLEOTIDE SEQUENCE</scope>
    <source>
        <strain evidence="1">P2</strain>
    </source>
</reference>
<accession>A0ACB6ZDK8</accession>
<reference evidence="1" key="2">
    <citation type="journal article" date="2020" name="Nat. Commun.">
        <title>Large-scale genome sequencing of mycorrhizal fungi provides insights into the early evolution of symbiotic traits.</title>
        <authorList>
            <person name="Miyauchi S."/>
            <person name="Kiss E."/>
            <person name="Kuo A."/>
            <person name="Drula E."/>
            <person name="Kohler A."/>
            <person name="Sanchez-Garcia M."/>
            <person name="Morin E."/>
            <person name="Andreopoulos B."/>
            <person name="Barry K.W."/>
            <person name="Bonito G."/>
            <person name="Buee M."/>
            <person name="Carver A."/>
            <person name="Chen C."/>
            <person name="Cichocki N."/>
            <person name="Clum A."/>
            <person name="Culley D."/>
            <person name="Crous P.W."/>
            <person name="Fauchery L."/>
            <person name="Girlanda M."/>
            <person name="Hayes R.D."/>
            <person name="Keri Z."/>
            <person name="LaButti K."/>
            <person name="Lipzen A."/>
            <person name="Lombard V."/>
            <person name="Magnuson J."/>
            <person name="Maillard F."/>
            <person name="Murat C."/>
            <person name="Nolan M."/>
            <person name="Ohm R.A."/>
            <person name="Pangilinan J."/>
            <person name="Pereira M.F."/>
            <person name="Perotto S."/>
            <person name="Peter M."/>
            <person name="Pfister S."/>
            <person name="Riley R."/>
            <person name="Sitrit Y."/>
            <person name="Stielow J.B."/>
            <person name="Szollosi G."/>
            <person name="Zifcakova L."/>
            <person name="Stursova M."/>
            <person name="Spatafora J.W."/>
            <person name="Tedersoo L."/>
            <person name="Vaario L.M."/>
            <person name="Yamada A."/>
            <person name="Yan M."/>
            <person name="Wang P."/>
            <person name="Xu J."/>
            <person name="Bruns T."/>
            <person name="Baldrian P."/>
            <person name="Vilgalys R."/>
            <person name="Dunand C."/>
            <person name="Henrissat B."/>
            <person name="Grigoriev I.V."/>
            <person name="Hibbett D."/>
            <person name="Nagy L.G."/>
            <person name="Martin F.M."/>
        </authorList>
    </citation>
    <scope>NUCLEOTIDE SEQUENCE</scope>
    <source>
        <strain evidence="1">P2</strain>
    </source>
</reference>
<dbReference type="EMBL" id="MU118029">
    <property type="protein sequence ID" value="KAF9647649.1"/>
    <property type="molecule type" value="Genomic_DNA"/>
</dbReference>
<evidence type="ECO:0000313" key="2">
    <source>
        <dbReference type="Proteomes" id="UP000886501"/>
    </source>
</evidence>
<gene>
    <name evidence="1" type="ORF">BDM02DRAFT_3261568</name>
</gene>
<dbReference type="Proteomes" id="UP000886501">
    <property type="component" value="Unassembled WGS sequence"/>
</dbReference>